<dbReference type="Pfam" id="PF00814">
    <property type="entry name" value="TsaD"/>
    <property type="match status" value="1"/>
</dbReference>
<dbReference type="AlphaFoldDB" id="A0A7K1LFW3"/>
<dbReference type="PANTHER" id="PTHR11735:SF11">
    <property type="entry name" value="TRNA THREONYLCARBAMOYLADENOSINE BIOSYNTHESIS PROTEIN TSAB"/>
    <property type="match status" value="1"/>
</dbReference>
<feature type="domain" description="Gcp-like" evidence="1">
    <location>
        <begin position="42"/>
        <end position="145"/>
    </location>
</feature>
<keyword evidence="3" id="KW-1185">Reference proteome</keyword>
<dbReference type="EMBL" id="WOGT01000001">
    <property type="protein sequence ID" value="MUN53832.1"/>
    <property type="molecule type" value="Genomic_DNA"/>
</dbReference>
<comment type="caution">
    <text evidence="2">The sequence shown here is derived from an EMBL/GenBank/DDBJ whole genome shotgun (WGS) entry which is preliminary data.</text>
</comment>
<accession>A0A7K1LFW3</accession>
<dbReference type="NCBIfam" id="TIGR03725">
    <property type="entry name" value="T6A_YeaZ"/>
    <property type="match status" value="1"/>
</dbReference>
<dbReference type="SUPFAM" id="SSF53067">
    <property type="entry name" value="Actin-like ATPase domain"/>
    <property type="match status" value="2"/>
</dbReference>
<keyword evidence="2" id="KW-0808">Transferase</keyword>
<proteinExistence type="predicted"/>
<dbReference type="GO" id="GO:0016740">
    <property type="term" value="F:transferase activity"/>
    <property type="evidence" value="ECO:0007669"/>
    <property type="project" value="UniProtKB-KW"/>
</dbReference>
<name>A0A7K1LFW3_9MICC</name>
<reference evidence="2 3" key="1">
    <citation type="submission" date="2019-12" db="EMBL/GenBank/DDBJ databases">
        <authorList>
            <person name="Li J."/>
            <person name="Shi Y."/>
            <person name="Xu G."/>
            <person name="Xiao D."/>
            <person name="Ran X."/>
        </authorList>
    </citation>
    <scope>NUCLEOTIDE SEQUENCE [LARGE SCALE GENOMIC DNA]</scope>
    <source>
        <strain evidence="2 3">JCM 15915</strain>
    </source>
</reference>
<dbReference type="RefSeq" id="WP_129313942.1">
    <property type="nucleotide sequence ID" value="NZ_NOIQ01000001.1"/>
</dbReference>
<dbReference type="InterPro" id="IPR000905">
    <property type="entry name" value="Gcp-like_dom"/>
</dbReference>
<dbReference type="PANTHER" id="PTHR11735">
    <property type="entry name" value="TRNA N6-ADENOSINE THREONYLCARBAMOYLTRANSFERASE"/>
    <property type="match status" value="1"/>
</dbReference>
<dbReference type="Proteomes" id="UP000462152">
    <property type="component" value="Unassembled WGS sequence"/>
</dbReference>
<gene>
    <name evidence="2" type="primary">tsaB</name>
    <name evidence="2" type="ORF">GMA10_01080</name>
</gene>
<dbReference type="Gene3D" id="3.30.420.40">
    <property type="match status" value="2"/>
</dbReference>
<dbReference type="GO" id="GO:0002949">
    <property type="term" value="P:tRNA threonylcarbamoyladenosine modification"/>
    <property type="evidence" value="ECO:0007669"/>
    <property type="project" value="InterPro"/>
</dbReference>
<evidence type="ECO:0000259" key="1">
    <source>
        <dbReference type="Pfam" id="PF00814"/>
    </source>
</evidence>
<organism evidence="2 3">
    <name type="scientific">Rothia koreensis</name>
    <dbReference type="NCBI Taxonomy" id="592378"/>
    <lineage>
        <taxon>Bacteria</taxon>
        <taxon>Bacillati</taxon>
        <taxon>Actinomycetota</taxon>
        <taxon>Actinomycetes</taxon>
        <taxon>Micrococcales</taxon>
        <taxon>Micrococcaceae</taxon>
        <taxon>Rothia</taxon>
    </lineage>
</organism>
<sequence length="238" mass="24732">MLILGCDTSSIASGALVRVPVVDGAPDAGHLEVLGSFRTQDTRSHAEAMAPGVRDLLETAGIRGQDLDLILTGVGPGPFTGLRAGIMTARALGWAWKVPVRGVVSLDAVAEGSFHDAASAGHTVFGVATDARRREVYSAVYRLADDATGATGYTRAHGPVVGPAGDLEPQIPMAGRGAELYADVLTPVSGHDQDEPLAELLVASALRTGLDATLESTSPLYLRESDARVPADRKKATR</sequence>
<dbReference type="OrthoDB" id="9809995at2"/>
<protein>
    <submittedName>
        <fullName evidence="2">tRNA (Adenosine(37)-N6)-threonylcarbamoyltransferase complex dimerization subunit type 1 TsaB</fullName>
    </submittedName>
</protein>
<dbReference type="GO" id="GO:0005829">
    <property type="term" value="C:cytosol"/>
    <property type="evidence" value="ECO:0007669"/>
    <property type="project" value="TreeGrafter"/>
</dbReference>
<dbReference type="InterPro" id="IPR043129">
    <property type="entry name" value="ATPase_NBD"/>
</dbReference>
<dbReference type="InterPro" id="IPR022496">
    <property type="entry name" value="T6A_TsaB"/>
</dbReference>
<evidence type="ECO:0000313" key="2">
    <source>
        <dbReference type="EMBL" id="MUN53832.1"/>
    </source>
</evidence>
<evidence type="ECO:0000313" key="3">
    <source>
        <dbReference type="Proteomes" id="UP000462152"/>
    </source>
</evidence>